<protein>
    <submittedName>
        <fullName evidence="5">Outer membrane porin, OprD family</fullName>
    </submittedName>
</protein>
<dbReference type="Gene3D" id="2.40.160.10">
    <property type="entry name" value="Porin"/>
    <property type="match status" value="1"/>
</dbReference>
<proteinExistence type="inferred from homology"/>
<gene>
    <name evidence="5" type="ORF">EHSB41UT_04575</name>
</gene>
<comment type="similarity">
    <text evidence="1">Belongs to the outer membrane porin (Opr) (TC 1.B.25) family.</text>
</comment>
<reference evidence="5 6" key="1">
    <citation type="submission" date="2017-03" db="EMBL/GenBank/DDBJ databases">
        <authorList>
            <person name="Afonso C.L."/>
            <person name="Miller P.J."/>
            <person name="Scott M.A."/>
            <person name="Spackman E."/>
            <person name="Goraichik I."/>
            <person name="Dimitrov K.M."/>
            <person name="Suarez D.L."/>
            <person name="Swayne D.E."/>
        </authorList>
    </citation>
    <scope>NUCLEOTIDE SEQUENCE [LARGE SCALE GENOMIC DNA]</scope>
    <source>
        <strain evidence="5">SB41UT1</strain>
    </source>
</reference>
<keyword evidence="3 4" id="KW-0732">Signal</keyword>
<dbReference type="AlphaFoldDB" id="A0A1X7ARN1"/>
<evidence type="ECO:0000313" key="5">
    <source>
        <dbReference type="EMBL" id="SMA50758.1"/>
    </source>
</evidence>
<evidence type="ECO:0000313" key="6">
    <source>
        <dbReference type="Proteomes" id="UP000196573"/>
    </source>
</evidence>
<feature type="signal peptide" evidence="4">
    <location>
        <begin position="1"/>
        <end position="22"/>
    </location>
</feature>
<dbReference type="OrthoDB" id="6759120at2"/>
<dbReference type="InterPro" id="IPR023614">
    <property type="entry name" value="Porin_dom_sf"/>
</dbReference>
<sequence length="432" mass="48111">MFKKNSLACAVILAAASQGTVASEMSDFLTGGSFNMELKTVGIDRDRDNHPALGDEAGLAQGVRLMYTTGKLFDRISLSANYYQSIKIHGQSGKGKTLDLLEINEDGDQDSYQKLGISARFHFNEKSFIQAGRSMINYPLLNDNNAYTTPGLTEAVNAEWGFGKGRVYGAYITGGNHRNKSDFVDYGLDGEKKPISLAGFDYNFGASGSRIEASAGQQDDYSNNYWLRGVITRQLDGVKLALDNRYFGKKLTGKTQDKVKEGGDDYSWFASSMLTAQYGDYTLSYSFQTVSDAEGFREALKGTFYKNGWHRWAGGDDFTKWGGSNHIYSMSFDKNDMDSHSLKFGHNLRAYVPGLSYFIRHTQGDWKDYNNNNKTLTDKATDLNINYAVQNPALKGLAANLVIQNNEEEKAKGGTQTMLDTRLTIVYRKSFY</sequence>
<dbReference type="GO" id="GO:0015288">
    <property type="term" value="F:porin activity"/>
    <property type="evidence" value="ECO:0007669"/>
    <property type="project" value="TreeGrafter"/>
</dbReference>
<name>A0A1X7ARN1_9GAMM</name>
<dbReference type="GO" id="GO:0016020">
    <property type="term" value="C:membrane"/>
    <property type="evidence" value="ECO:0007669"/>
    <property type="project" value="InterPro"/>
</dbReference>
<feature type="chain" id="PRO_5012372027" evidence="4">
    <location>
        <begin position="23"/>
        <end position="432"/>
    </location>
</feature>
<organism evidence="5 6">
    <name type="scientific">Parendozoicomonas haliclonae</name>
    <dbReference type="NCBI Taxonomy" id="1960125"/>
    <lineage>
        <taxon>Bacteria</taxon>
        <taxon>Pseudomonadati</taxon>
        <taxon>Pseudomonadota</taxon>
        <taxon>Gammaproteobacteria</taxon>
        <taxon>Oceanospirillales</taxon>
        <taxon>Endozoicomonadaceae</taxon>
        <taxon>Parendozoicomonas</taxon>
    </lineage>
</organism>
<dbReference type="EMBL" id="FWPT01000016">
    <property type="protein sequence ID" value="SMA50758.1"/>
    <property type="molecule type" value="Genomic_DNA"/>
</dbReference>
<dbReference type="Pfam" id="PF03573">
    <property type="entry name" value="OprD"/>
    <property type="match status" value="1"/>
</dbReference>
<dbReference type="RefSeq" id="WP_087113197.1">
    <property type="nucleotide sequence ID" value="NZ_CBCSCN010000018.1"/>
</dbReference>
<keyword evidence="2" id="KW-0813">Transport</keyword>
<keyword evidence="6" id="KW-1185">Reference proteome</keyword>
<evidence type="ECO:0000256" key="1">
    <source>
        <dbReference type="ARBA" id="ARBA00009075"/>
    </source>
</evidence>
<evidence type="ECO:0000256" key="2">
    <source>
        <dbReference type="ARBA" id="ARBA00022448"/>
    </source>
</evidence>
<dbReference type="PANTHER" id="PTHR34596:SF2">
    <property type="entry name" value="CHITOPORIN"/>
    <property type="match status" value="1"/>
</dbReference>
<dbReference type="PANTHER" id="PTHR34596">
    <property type="entry name" value="CHITOPORIN"/>
    <property type="match status" value="1"/>
</dbReference>
<evidence type="ECO:0000256" key="4">
    <source>
        <dbReference type="SAM" id="SignalP"/>
    </source>
</evidence>
<accession>A0A1X7ARN1</accession>
<dbReference type="Proteomes" id="UP000196573">
    <property type="component" value="Unassembled WGS sequence"/>
</dbReference>
<evidence type="ECO:0000256" key="3">
    <source>
        <dbReference type="ARBA" id="ARBA00022729"/>
    </source>
</evidence>
<dbReference type="InterPro" id="IPR005318">
    <property type="entry name" value="OM_porin_bac"/>
</dbReference>